<evidence type="ECO:0008006" key="4">
    <source>
        <dbReference type="Google" id="ProtNLM"/>
    </source>
</evidence>
<dbReference type="EMBL" id="CADEPM010000003">
    <property type="protein sequence ID" value="CAB3402313.1"/>
    <property type="molecule type" value="Genomic_DNA"/>
</dbReference>
<sequence length="377" mass="43070">MTSESRGVNRFDVSSASRDRAAVNNGLSLSGLLKSRSFLLEIDNSKDRDRLTEYIRRFGGHVVQTFDDSNLPVCVVSDHAYASRIEHKQVDVNNPSEKLLKALPALLREAVKKQVKIRTVTTFIRQLTHLKNNAQKSSSATNSAPTVKARATNHPTLSRQVMPETSPDGRKRRSSMIGKSFVRIDIPGRRPDIRIIDKTAFRHIYSGNDAAFCIFKRADEALKARRMSDYNNFVRGTYIPVKKANYKLEDDETYCQFCGLTVDKMLEHVKTDAHRNKVRHQGILPELERVVMTTKLAMNVSSQNRKRKLKDLILEPELVETYEYGENQYQINWSQFVKRRSPPISPAKNEAAEQKSKTMRISWDGSDLDFLRFIGHA</sequence>
<evidence type="ECO:0000256" key="1">
    <source>
        <dbReference type="SAM" id="MobiDB-lite"/>
    </source>
</evidence>
<feature type="region of interest" description="Disordered" evidence="1">
    <location>
        <begin position="134"/>
        <end position="174"/>
    </location>
</feature>
<reference evidence="2 3" key="1">
    <citation type="submission" date="2020-04" db="EMBL/GenBank/DDBJ databases">
        <authorList>
            <person name="Laetsch R D."/>
            <person name="Stevens L."/>
            <person name="Kumar S."/>
            <person name="Blaxter L. M."/>
        </authorList>
    </citation>
    <scope>NUCLEOTIDE SEQUENCE [LARGE SCALE GENOMIC DNA]</scope>
</reference>
<gene>
    <name evidence="2" type="ORF">CBOVIS_LOCUS4945</name>
</gene>
<proteinExistence type="predicted"/>
<accession>A0A8S1EWE0</accession>
<evidence type="ECO:0000313" key="3">
    <source>
        <dbReference type="Proteomes" id="UP000494206"/>
    </source>
</evidence>
<dbReference type="Proteomes" id="UP000494206">
    <property type="component" value="Unassembled WGS sequence"/>
</dbReference>
<keyword evidence="3" id="KW-1185">Reference proteome</keyword>
<dbReference type="AlphaFoldDB" id="A0A8S1EWE0"/>
<comment type="caution">
    <text evidence="2">The sequence shown here is derived from an EMBL/GenBank/DDBJ whole genome shotgun (WGS) entry which is preliminary data.</text>
</comment>
<evidence type="ECO:0000313" key="2">
    <source>
        <dbReference type="EMBL" id="CAB3402313.1"/>
    </source>
</evidence>
<organism evidence="2 3">
    <name type="scientific">Caenorhabditis bovis</name>
    <dbReference type="NCBI Taxonomy" id="2654633"/>
    <lineage>
        <taxon>Eukaryota</taxon>
        <taxon>Metazoa</taxon>
        <taxon>Ecdysozoa</taxon>
        <taxon>Nematoda</taxon>
        <taxon>Chromadorea</taxon>
        <taxon>Rhabditida</taxon>
        <taxon>Rhabditina</taxon>
        <taxon>Rhabditomorpha</taxon>
        <taxon>Rhabditoidea</taxon>
        <taxon>Rhabditidae</taxon>
        <taxon>Peloderinae</taxon>
        <taxon>Caenorhabditis</taxon>
    </lineage>
</organism>
<protein>
    <recommendedName>
        <fullName evidence="4">DBF4-type domain-containing protein</fullName>
    </recommendedName>
</protein>
<name>A0A8S1EWE0_9PELO</name>
<dbReference type="OrthoDB" id="21380at2759"/>
<feature type="compositionally biased region" description="Polar residues" evidence="1">
    <location>
        <begin position="134"/>
        <end position="145"/>
    </location>
</feature>